<feature type="compositionally biased region" description="Basic and acidic residues" evidence="1">
    <location>
        <begin position="260"/>
        <end position="270"/>
    </location>
</feature>
<evidence type="ECO:0000256" key="1">
    <source>
        <dbReference type="SAM" id="MobiDB-lite"/>
    </source>
</evidence>
<protein>
    <submittedName>
        <fullName evidence="2">Uncharacterized protein</fullName>
    </submittedName>
</protein>
<evidence type="ECO:0000313" key="3">
    <source>
        <dbReference type="Proteomes" id="UP000751190"/>
    </source>
</evidence>
<comment type="caution">
    <text evidence="2">The sequence shown here is derived from an EMBL/GenBank/DDBJ whole genome shotgun (WGS) entry which is preliminary data.</text>
</comment>
<reference evidence="2" key="1">
    <citation type="submission" date="2021-05" db="EMBL/GenBank/DDBJ databases">
        <title>The genome of the haptophyte Pavlova lutheri (Diacronema luteri, Pavlovales) - a model for lipid biosynthesis in eukaryotic algae.</title>
        <authorList>
            <person name="Hulatt C.J."/>
            <person name="Posewitz M.C."/>
        </authorList>
    </citation>
    <scope>NUCLEOTIDE SEQUENCE</scope>
    <source>
        <strain evidence="2">NIVA-4/92</strain>
    </source>
</reference>
<feature type="region of interest" description="Disordered" evidence="1">
    <location>
        <begin position="34"/>
        <end position="63"/>
    </location>
</feature>
<accession>A0A8J5XEM1</accession>
<sequence>MGGAHPPARVGSSDLARRTFYRVRLGKTPARAEAAGPFAEHADAPGTTPSPLVGRRTPQASPRAMLPAPPAGASVGAYAHTANARAIQLLRANEQIPLHGAAASVTLAPYGIDTQRRELEAQALADADAALELARWRIERSHAKREWGLAQGAAALIRIRPAGMRALGAPAPRSQSVPPGAIGHRLTAAQKQAQAVRHELDHKLRELRDDPVLVKALELRVASLKRAERERRRSASPRARHEAALTGAARGGGRHRARTSRGERVREPKQRATLRARLDSFTQRMEDVRAAAEWENEQEIRLTLLAQVRARSSAAASVHVERQGVARQLALISPRPRW</sequence>
<keyword evidence="3" id="KW-1185">Reference proteome</keyword>
<dbReference type="AlphaFoldDB" id="A0A8J5XEM1"/>
<dbReference type="EMBL" id="JAGTXO010000026">
    <property type="protein sequence ID" value="KAG8461415.1"/>
    <property type="molecule type" value="Genomic_DNA"/>
</dbReference>
<feature type="compositionally biased region" description="Basic and acidic residues" evidence="1">
    <location>
        <begin position="227"/>
        <end position="243"/>
    </location>
</feature>
<organism evidence="2 3">
    <name type="scientific">Diacronema lutheri</name>
    <name type="common">Unicellular marine alga</name>
    <name type="synonym">Monochrysis lutheri</name>
    <dbReference type="NCBI Taxonomy" id="2081491"/>
    <lineage>
        <taxon>Eukaryota</taxon>
        <taxon>Haptista</taxon>
        <taxon>Haptophyta</taxon>
        <taxon>Pavlovophyceae</taxon>
        <taxon>Pavlovales</taxon>
        <taxon>Pavlovaceae</taxon>
        <taxon>Diacronema</taxon>
    </lineage>
</organism>
<feature type="region of interest" description="Disordered" evidence="1">
    <location>
        <begin position="227"/>
        <end position="271"/>
    </location>
</feature>
<evidence type="ECO:0000313" key="2">
    <source>
        <dbReference type="EMBL" id="KAG8461415.1"/>
    </source>
</evidence>
<gene>
    <name evidence="2" type="ORF">KFE25_010602</name>
</gene>
<proteinExistence type="predicted"/>
<name>A0A8J5XEM1_DIALT</name>
<dbReference type="Proteomes" id="UP000751190">
    <property type="component" value="Unassembled WGS sequence"/>
</dbReference>